<protein>
    <submittedName>
        <fullName evidence="6">Uncharacterized protein</fullName>
    </submittedName>
</protein>
<dbReference type="GO" id="GO:0005829">
    <property type="term" value="C:cytosol"/>
    <property type="evidence" value="ECO:0007669"/>
    <property type="project" value="TreeGrafter"/>
</dbReference>
<keyword evidence="7" id="KW-1185">Reference proteome</keyword>
<dbReference type="EMBL" id="JAZGQO010000001">
    <property type="protein sequence ID" value="KAK6195595.1"/>
    <property type="molecule type" value="Genomic_DNA"/>
</dbReference>
<dbReference type="GO" id="GO:0046890">
    <property type="term" value="P:regulation of lipid biosynthetic process"/>
    <property type="evidence" value="ECO:0007669"/>
    <property type="project" value="TreeGrafter"/>
</dbReference>
<dbReference type="InterPro" id="IPR009786">
    <property type="entry name" value="Spot_14"/>
</dbReference>
<proteinExistence type="inferred from homology"/>
<dbReference type="Pfam" id="PF07084">
    <property type="entry name" value="Spot_14"/>
    <property type="match status" value="1"/>
</dbReference>
<comment type="subcellular location">
    <subcellularLocation>
        <location evidence="2">Cytoplasm</location>
    </subcellularLocation>
    <subcellularLocation>
        <location evidence="1">Nucleus</location>
    </subcellularLocation>
</comment>
<dbReference type="PANTHER" id="PTHR14315:SF17">
    <property type="entry name" value="MIP21584P"/>
    <property type="match status" value="1"/>
</dbReference>
<evidence type="ECO:0000313" key="6">
    <source>
        <dbReference type="EMBL" id="KAK6195595.1"/>
    </source>
</evidence>
<reference evidence="6 7" key="1">
    <citation type="submission" date="2024-01" db="EMBL/GenBank/DDBJ databases">
        <title>The genome of the rayed Mediterranean limpet Patella caerulea (Linnaeus, 1758).</title>
        <authorList>
            <person name="Anh-Thu Weber A."/>
            <person name="Halstead-Nussloch G."/>
        </authorList>
    </citation>
    <scope>NUCLEOTIDE SEQUENCE [LARGE SCALE GENOMIC DNA]</scope>
    <source>
        <strain evidence="6">AATW-2023a</strain>
        <tissue evidence="6">Whole specimen</tissue>
    </source>
</reference>
<organism evidence="6 7">
    <name type="scientific">Patella caerulea</name>
    <name type="common">Rayed Mediterranean limpet</name>
    <dbReference type="NCBI Taxonomy" id="87958"/>
    <lineage>
        <taxon>Eukaryota</taxon>
        <taxon>Metazoa</taxon>
        <taxon>Spiralia</taxon>
        <taxon>Lophotrochozoa</taxon>
        <taxon>Mollusca</taxon>
        <taxon>Gastropoda</taxon>
        <taxon>Patellogastropoda</taxon>
        <taxon>Patelloidea</taxon>
        <taxon>Patellidae</taxon>
        <taxon>Patella</taxon>
    </lineage>
</organism>
<evidence type="ECO:0000256" key="3">
    <source>
        <dbReference type="ARBA" id="ARBA00009488"/>
    </source>
</evidence>
<dbReference type="GO" id="GO:0005634">
    <property type="term" value="C:nucleus"/>
    <property type="evidence" value="ECO:0007669"/>
    <property type="project" value="UniProtKB-SubCell"/>
</dbReference>
<gene>
    <name evidence="6" type="ORF">SNE40_000993</name>
</gene>
<dbReference type="Gene3D" id="6.10.140.1610">
    <property type="match status" value="1"/>
</dbReference>
<evidence type="ECO:0000256" key="4">
    <source>
        <dbReference type="ARBA" id="ARBA00022490"/>
    </source>
</evidence>
<evidence type="ECO:0000256" key="2">
    <source>
        <dbReference type="ARBA" id="ARBA00004496"/>
    </source>
</evidence>
<comment type="caution">
    <text evidence="6">The sequence shown here is derived from an EMBL/GenBank/DDBJ whole genome shotgun (WGS) entry which is preliminary data.</text>
</comment>
<dbReference type="Proteomes" id="UP001347796">
    <property type="component" value="Unassembled WGS sequence"/>
</dbReference>
<evidence type="ECO:0000256" key="5">
    <source>
        <dbReference type="ARBA" id="ARBA00023242"/>
    </source>
</evidence>
<evidence type="ECO:0000256" key="1">
    <source>
        <dbReference type="ARBA" id="ARBA00004123"/>
    </source>
</evidence>
<name>A0AAN8QAP3_PATCE</name>
<dbReference type="PANTHER" id="PTHR14315">
    <property type="entry name" value="SPOT14 FAMILY MEMBER"/>
    <property type="match status" value="1"/>
</dbReference>
<accession>A0AAN8QAP3</accession>
<dbReference type="InterPro" id="IPR053719">
    <property type="entry name" value="Lipogen_MT_Stabilize_sf"/>
</dbReference>
<keyword evidence="5" id="KW-0539">Nucleus</keyword>
<keyword evidence="4" id="KW-0963">Cytoplasm</keyword>
<sequence>MENRMDEASNTTNGTQFQQQSLLSALYKFVQAVKNMDEAVMIPSKLRDMEVVESTGVLSEENNNKALVPCIPAGSDLYSFYSMLNAVKHEIISGPARDGEFCELEDNADDSSKKTAAAFRHHLQGIFGLLHQLTETANFLSHRYEGEVTQNSGSISPFGL</sequence>
<evidence type="ECO:0000313" key="7">
    <source>
        <dbReference type="Proteomes" id="UP001347796"/>
    </source>
</evidence>
<dbReference type="AlphaFoldDB" id="A0AAN8QAP3"/>
<comment type="similarity">
    <text evidence="3">Belongs to the SPOT14 family.</text>
</comment>